<gene>
    <name evidence="4" type="ORF">ODI_00985</name>
    <name evidence="5" type="ORF">ODI_R4208</name>
</gene>
<dbReference type="OrthoDB" id="9148881at2"/>
<dbReference type="GO" id="GO:0004300">
    <property type="term" value="F:enoyl-CoA hydratase activity"/>
    <property type="evidence" value="ECO:0007669"/>
    <property type="project" value="UniProtKB-EC"/>
</dbReference>
<organism evidence="4 6">
    <name type="scientific">Orrella dioscoreae</name>
    <dbReference type="NCBI Taxonomy" id="1851544"/>
    <lineage>
        <taxon>Bacteria</taxon>
        <taxon>Pseudomonadati</taxon>
        <taxon>Pseudomonadota</taxon>
        <taxon>Betaproteobacteria</taxon>
        <taxon>Burkholderiales</taxon>
        <taxon>Alcaligenaceae</taxon>
        <taxon>Orrella</taxon>
    </lineage>
</organism>
<protein>
    <submittedName>
        <fullName evidence="4">Enoyl-CoA hydratase</fullName>
        <ecNumber evidence="4">4.2.1.17</ecNumber>
    </submittedName>
</protein>
<comment type="similarity">
    <text evidence="1 3">Belongs to the enoyl-CoA hydratase/isomerase family.</text>
</comment>
<dbReference type="Gene3D" id="1.10.12.10">
    <property type="entry name" value="Lyase 2-enoyl-coa Hydratase, Chain A, domain 2"/>
    <property type="match status" value="1"/>
</dbReference>
<dbReference type="EMBL" id="FLRC01000044">
    <property type="protein sequence ID" value="SBT26860.1"/>
    <property type="molecule type" value="Genomic_DNA"/>
</dbReference>
<evidence type="ECO:0000313" key="5">
    <source>
        <dbReference type="EMBL" id="SOE52466.1"/>
    </source>
</evidence>
<keyword evidence="2 4" id="KW-0456">Lyase</keyword>
<evidence type="ECO:0000256" key="3">
    <source>
        <dbReference type="RuleBase" id="RU003707"/>
    </source>
</evidence>
<evidence type="ECO:0000256" key="1">
    <source>
        <dbReference type="ARBA" id="ARBA00005254"/>
    </source>
</evidence>
<dbReference type="NCBIfam" id="NF004781">
    <property type="entry name" value="PRK06127.1"/>
    <property type="match status" value="1"/>
</dbReference>
<dbReference type="KEGG" id="odi:ODI_R4208"/>
<dbReference type="EC" id="4.2.1.17" evidence="4"/>
<reference evidence="4 6" key="1">
    <citation type="submission" date="2016-06" db="EMBL/GenBank/DDBJ databases">
        <authorList>
            <person name="Kjaerup R.B."/>
            <person name="Dalgaard T.S."/>
            <person name="Juul-Madsen H.R."/>
        </authorList>
    </citation>
    <scope>NUCLEOTIDE SEQUENCE [LARGE SCALE GENOMIC DNA]</scope>
    <source>
        <strain evidence="4">Orrdi1</strain>
    </source>
</reference>
<evidence type="ECO:0000313" key="6">
    <source>
        <dbReference type="Proteomes" id="UP000078558"/>
    </source>
</evidence>
<keyword evidence="6" id="KW-1185">Reference proteome</keyword>
<dbReference type="PANTHER" id="PTHR11941">
    <property type="entry name" value="ENOYL-COA HYDRATASE-RELATED"/>
    <property type="match status" value="1"/>
</dbReference>
<reference evidence="5 6" key="2">
    <citation type="submission" date="2017-08" db="EMBL/GenBank/DDBJ databases">
        <authorList>
            <person name="de Groot N.N."/>
        </authorList>
    </citation>
    <scope>NUCLEOTIDE SEQUENCE [LARGE SCALE GENOMIC DNA]</scope>
    <source>
        <strain evidence="5">Orrdi1</strain>
    </source>
</reference>
<dbReference type="Proteomes" id="UP000078558">
    <property type="component" value="Chromosome I"/>
</dbReference>
<dbReference type="STRING" id="1851544.ODI_00985"/>
<name>A0A1C3K5P7_9BURK</name>
<dbReference type="GO" id="GO:0006635">
    <property type="term" value="P:fatty acid beta-oxidation"/>
    <property type="evidence" value="ECO:0007669"/>
    <property type="project" value="TreeGrafter"/>
</dbReference>
<dbReference type="Gene3D" id="3.90.226.10">
    <property type="entry name" value="2-enoyl-CoA Hydratase, Chain A, domain 1"/>
    <property type="match status" value="1"/>
</dbReference>
<dbReference type="CDD" id="cd06558">
    <property type="entry name" value="crotonase-like"/>
    <property type="match status" value="1"/>
</dbReference>
<dbReference type="PANTHER" id="PTHR11941:SF54">
    <property type="entry name" value="ENOYL-COA HYDRATASE, MITOCHONDRIAL"/>
    <property type="match status" value="1"/>
</dbReference>
<sequence length="265" mass="28322">MSSDVITAEHTPVIHYAVDGGVATLTIDHPTRHNAMTFDMWVLLPQLIEQADEDPAVRVVVLRGAGGKAFSSGSDISQFGERRSTEEGITLWNNTVVKAVARLAALRKPSIAMVDGLCFGGGMGLALHCDMRFATPASSFAIPAAKLGVAYYPDWLRRLSALVGPAVAKELMYTARRYDAQQALAVGLINDVRALADTEAMAAKMAGLSPLSHIASKMAIDEAVNPGLHGLEACQQALRACFASEDYKEGQAAFRDKRPPAFTGH</sequence>
<dbReference type="SUPFAM" id="SSF52096">
    <property type="entry name" value="ClpP/crotonase"/>
    <property type="match status" value="1"/>
</dbReference>
<dbReference type="Pfam" id="PF00378">
    <property type="entry name" value="ECH_1"/>
    <property type="match status" value="1"/>
</dbReference>
<dbReference type="PROSITE" id="PS00166">
    <property type="entry name" value="ENOYL_COA_HYDRATASE"/>
    <property type="match status" value="1"/>
</dbReference>
<dbReference type="InterPro" id="IPR014748">
    <property type="entry name" value="Enoyl-CoA_hydra_C"/>
</dbReference>
<evidence type="ECO:0000256" key="2">
    <source>
        <dbReference type="ARBA" id="ARBA00023239"/>
    </source>
</evidence>
<proteinExistence type="inferred from homology"/>
<dbReference type="InterPro" id="IPR029045">
    <property type="entry name" value="ClpP/crotonase-like_dom_sf"/>
</dbReference>
<evidence type="ECO:0000313" key="4">
    <source>
        <dbReference type="EMBL" id="SBT26860.1"/>
    </source>
</evidence>
<dbReference type="EMBL" id="LT907988">
    <property type="protein sequence ID" value="SOE52466.1"/>
    <property type="molecule type" value="Genomic_DNA"/>
</dbReference>
<dbReference type="InterPro" id="IPR018376">
    <property type="entry name" value="Enoyl-CoA_hyd/isom_CS"/>
</dbReference>
<dbReference type="InterPro" id="IPR001753">
    <property type="entry name" value="Enoyl-CoA_hydra/iso"/>
</dbReference>
<dbReference type="AlphaFoldDB" id="A0A1C3K5P7"/>
<accession>A0A1C3K5P7</accession>
<dbReference type="RefSeq" id="WP_067757392.1">
    <property type="nucleotide sequence ID" value="NZ_LT907988.1"/>
</dbReference>